<dbReference type="InterPro" id="IPR020562">
    <property type="entry name" value="PRibGlycinamide_synth_N"/>
</dbReference>
<feature type="domain" description="ATP-grasp" evidence="12">
    <location>
        <begin position="111"/>
        <end position="319"/>
    </location>
</feature>
<evidence type="ECO:0000256" key="11">
    <source>
        <dbReference type="PROSITE-ProRule" id="PRU00409"/>
    </source>
</evidence>
<dbReference type="Gene3D" id="3.40.50.20">
    <property type="match status" value="1"/>
</dbReference>
<dbReference type="InterPro" id="IPR037123">
    <property type="entry name" value="PRibGlycinamide_synth_C_sf"/>
</dbReference>
<evidence type="ECO:0000256" key="5">
    <source>
        <dbReference type="ARBA" id="ARBA00022755"/>
    </source>
</evidence>
<dbReference type="RefSeq" id="WP_229353603.1">
    <property type="nucleotide sequence ID" value="NZ_BAABAO010000005.1"/>
</dbReference>
<evidence type="ECO:0000256" key="9">
    <source>
        <dbReference type="ARBA" id="ARBA00042864"/>
    </source>
</evidence>
<evidence type="ECO:0000256" key="7">
    <source>
        <dbReference type="ARBA" id="ARBA00038345"/>
    </source>
</evidence>
<name>A0ABP7XZI8_9FLAO</name>
<keyword evidence="6 11" id="KW-0067">ATP-binding</keyword>
<keyword evidence="5 10" id="KW-0658">Purine biosynthesis</keyword>
<dbReference type="SUPFAM" id="SSF52440">
    <property type="entry name" value="PreATP-grasp domain"/>
    <property type="match status" value="1"/>
</dbReference>
<evidence type="ECO:0000256" key="2">
    <source>
        <dbReference type="ARBA" id="ARBA00013255"/>
    </source>
</evidence>
<dbReference type="PANTHER" id="PTHR43472:SF1">
    <property type="entry name" value="PHOSPHORIBOSYLAMINE--GLYCINE LIGASE, CHLOROPLASTIC"/>
    <property type="match status" value="1"/>
</dbReference>
<proteinExistence type="inferred from homology"/>
<keyword evidence="14" id="KW-1185">Reference proteome</keyword>
<dbReference type="Gene3D" id="3.30.1490.20">
    <property type="entry name" value="ATP-grasp fold, A domain"/>
    <property type="match status" value="1"/>
</dbReference>
<dbReference type="GO" id="GO:0016874">
    <property type="term" value="F:ligase activity"/>
    <property type="evidence" value="ECO:0007669"/>
    <property type="project" value="UniProtKB-KW"/>
</dbReference>
<comment type="pathway">
    <text evidence="1 10">Purine metabolism; IMP biosynthesis via de novo pathway; N(1)-(5-phospho-D-ribosyl)glycinamide from 5-phospho-alpha-D-ribose 1-diphosphate: step 2/2.</text>
</comment>
<dbReference type="PROSITE" id="PS50975">
    <property type="entry name" value="ATP_GRASP"/>
    <property type="match status" value="1"/>
</dbReference>
<keyword evidence="4 11" id="KW-0547">Nucleotide-binding</keyword>
<gene>
    <name evidence="10 13" type="primary">purD</name>
    <name evidence="13" type="ORF">GCM10022250_16930</name>
</gene>
<dbReference type="SMART" id="SM01209">
    <property type="entry name" value="GARS_A"/>
    <property type="match status" value="1"/>
</dbReference>
<dbReference type="SUPFAM" id="SSF56059">
    <property type="entry name" value="Glutathione synthetase ATP-binding domain-like"/>
    <property type="match status" value="1"/>
</dbReference>
<dbReference type="InterPro" id="IPR011761">
    <property type="entry name" value="ATP-grasp"/>
</dbReference>
<dbReference type="InterPro" id="IPR016185">
    <property type="entry name" value="PreATP-grasp_dom_sf"/>
</dbReference>
<dbReference type="InterPro" id="IPR013815">
    <property type="entry name" value="ATP_grasp_subdomain_1"/>
</dbReference>
<keyword evidence="3 10" id="KW-0436">Ligase</keyword>
<dbReference type="PANTHER" id="PTHR43472">
    <property type="entry name" value="PHOSPHORIBOSYLAMINE--GLYCINE LIGASE"/>
    <property type="match status" value="1"/>
</dbReference>
<comment type="caution">
    <text evidence="13">The sequence shown here is derived from an EMBL/GenBank/DDBJ whole genome shotgun (WGS) entry which is preliminary data.</text>
</comment>
<dbReference type="NCBIfam" id="TIGR00877">
    <property type="entry name" value="purD"/>
    <property type="match status" value="1"/>
</dbReference>
<dbReference type="HAMAP" id="MF_00138">
    <property type="entry name" value="GARS"/>
    <property type="match status" value="1"/>
</dbReference>
<dbReference type="InterPro" id="IPR000115">
    <property type="entry name" value="PRibGlycinamide_synth"/>
</dbReference>
<evidence type="ECO:0000256" key="8">
    <source>
        <dbReference type="ARBA" id="ARBA00042242"/>
    </source>
</evidence>
<evidence type="ECO:0000313" key="13">
    <source>
        <dbReference type="EMBL" id="GAA4128289.1"/>
    </source>
</evidence>
<reference evidence="14" key="1">
    <citation type="journal article" date="2019" name="Int. J. Syst. Evol. Microbiol.">
        <title>The Global Catalogue of Microorganisms (GCM) 10K type strain sequencing project: providing services to taxonomists for standard genome sequencing and annotation.</title>
        <authorList>
            <consortium name="The Broad Institute Genomics Platform"/>
            <consortium name="The Broad Institute Genome Sequencing Center for Infectious Disease"/>
            <person name="Wu L."/>
            <person name="Ma J."/>
        </authorList>
    </citation>
    <scope>NUCLEOTIDE SEQUENCE [LARGE SCALE GENOMIC DNA]</scope>
    <source>
        <strain evidence="14">JCM 17386</strain>
    </source>
</reference>
<dbReference type="Gene3D" id="3.30.470.20">
    <property type="entry name" value="ATP-grasp fold, B domain"/>
    <property type="match status" value="1"/>
</dbReference>
<dbReference type="InterPro" id="IPR020560">
    <property type="entry name" value="PRibGlycinamide_synth_C-dom"/>
</dbReference>
<dbReference type="SMART" id="SM01210">
    <property type="entry name" value="GARS_C"/>
    <property type="match status" value="1"/>
</dbReference>
<dbReference type="Pfam" id="PF02844">
    <property type="entry name" value="GARS_N"/>
    <property type="match status" value="1"/>
</dbReference>
<dbReference type="SUPFAM" id="SSF51246">
    <property type="entry name" value="Rudiment single hybrid motif"/>
    <property type="match status" value="1"/>
</dbReference>
<evidence type="ECO:0000256" key="6">
    <source>
        <dbReference type="ARBA" id="ARBA00022840"/>
    </source>
</evidence>
<accession>A0ABP7XZI8</accession>
<dbReference type="InterPro" id="IPR020561">
    <property type="entry name" value="PRibGlycinamid_synth_ATP-grasp"/>
</dbReference>
<dbReference type="InterPro" id="IPR011054">
    <property type="entry name" value="Rudment_hybrid_motif"/>
</dbReference>
<evidence type="ECO:0000256" key="4">
    <source>
        <dbReference type="ARBA" id="ARBA00022741"/>
    </source>
</evidence>
<dbReference type="Pfam" id="PF02843">
    <property type="entry name" value="GARS_C"/>
    <property type="match status" value="1"/>
</dbReference>
<dbReference type="Pfam" id="PF01071">
    <property type="entry name" value="GARS_A"/>
    <property type="match status" value="1"/>
</dbReference>
<protein>
    <recommendedName>
        <fullName evidence="2 10">Phosphoribosylamine--glycine ligase</fullName>
        <ecNumber evidence="2 10">6.3.4.13</ecNumber>
    </recommendedName>
    <alternativeName>
        <fullName evidence="10">GARS</fullName>
    </alternativeName>
    <alternativeName>
        <fullName evidence="8 10">Glycinamide ribonucleotide synthetase</fullName>
    </alternativeName>
    <alternativeName>
        <fullName evidence="9 10">Phosphoribosylglycinamide synthetase</fullName>
    </alternativeName>
</protein>
<evidence type="ECO:0000259" key="12">
    <source>
        <dbReference type="PROSITE" id="PS50975"/>
    </source>
</evidence>
<comment type="catalytic activity">
    <reaction evidence="10">
        <text>5-phospho-beta-D-ribosylamine + glycine + ATP = N(1)-(5-phospho-beta-D-ribosyl)glycinamide + ADP + phosphate + H(+)</text>
        <dbReference type="Rhea" id="RHEA:17453"/>
        <dbReference type="ChEBI" id="CHEBI:15378"/>
        <dbReference type="ChEBI" id="CHEBI:30616"/>
        <dbReference type="ChEBI" id="CHEBI:43474"/>
        <dbReference type="ChEBI" id="CHEBI:57305"/>
        <dbReference type="ChEBI" id="CHEBI:58681"/>
        <dbReference type="ChEBI" id="CHEBI:143788"/>
        <dbReference type="ChEBI" id="CHEBI:456216"/>
        <dbReference type="EC" id="6.3.4.13"/>
    </reaction>
</comment>
<evidence type="ECO:0000313" key="14">
    <source>
        <dbReference type="Proteomes" id="UP001501333"/>
    </source>
</evidence>
<evidence type="ECO:0000256" key="3">
    <source>
        <dbReference type="ARBA" id="ARBA00022598"/>
    </source>
</evidence>
<comment type="similarity">
    <text evidence="7 10">Belongs to the GARS family.</text>
</comment>
<organism evidence="13 14">
    <name type="scientific">Flavobacterium chungbukense</name>
    <dbReference type="NCBI Taxonomy" id="877464"/>
    <lineage>
        <taxon>Bacteria</taxon>
        <taxon>Pseudomonadati</taxon>
        <taxon>Bacteroidota</taxon>
        <taxon>Flavobacteriia</taxon>
        <taxon>Flavobacteriales</taxon>
        <taxon>Flavobacteriaceae</taxon>
        <taxon>Flavobacterium</taxon>
    </lineage>
</organism>
<dbReference type="EMBL" id="BAABAO010000005">
    <property type="protein sequence ID" value="GAA4128289.1"/>
    <property type="molecule type" value="Genomic_DNA"/>
</dbReference>
<dbReference type="Gene3D" id="3.90.600.10">
    <property type="entry name" value="Phosphoribosylglycinamide synthetase, C-terminal domain"/>
    <property type="match status" value="1"/>
</dbReference>
<evidence type="ECO:0000256" key="10">
    <source>
        <dbReference type="HAMAP-Rule" id="MF_00138"/>
    </source>
</evidence>
<dbReference type="Proteomes" id="UP001501333">
    <property type="component" value="Unassembled WGS sequence"/>
</dbReference>
<evidence type="ECO:0000256" key="1">
    <source>
        <dbReference type="ARBA" id="ARBA00005174"/>
    </source>
</evidence>
<sequence length="424" mass="46367">MTILLLGSGGREHAFAWKMTQSPLCEKLFVVPGNAGTAAIAENVAISATDFEAVKALVLKENISLVVVGPEDPLVKGIYDYFKNDESLKHIPVIGPSKLGAQLEGSKEFAKEFLMKHNIPTAAYDSFTAETVEKGCDFLETLQPPYVLKADGLAAGKGVLIIQDLEEAKTELRNMLVHEKFGAASSKVVIEEFLDGIELSCFVLTDGKNYKILPTAKDYKRIGEGDTGLNTGGMGAVSPVPYVDAVLMEKIETRIVKPTIEGFQKDGIEYKGFVFIGLINVKNEPIVIEYNVRMGDPETEVVVPRLKSDLVELFLSVADQKLGDFNLEVDPRSATTVMVVSGGYPEDFEKGKLISGLENIEESIVFHAGTKLDNGNVVTNGGRVIAVTSYGDNFQEAIKKSYQNIDKLSFDKMYFRKDIGFDLI</sequence>
<dbReference type="EC" id="6.3.4.13" evidence="2 10"/>